<dbReference type="Proteomes" id="UP000784294">
    <property type="component" value="Unassembled WGS sequence"/>
</dbReference>
<dbReference type="AlphaFoldDB" id="A0A448XAP2"/>
<evidence type="ECO:0000313" key="1">
    <source>
        <dbReference type="EMBL" id="VEL32473.1"/>
    </source>
</evidence>
<accession>A0A448XAP2</accession>
<comment type="caution">
    <text evidence="1">The sequence shown here is derived from an EMBL/GenBank/DDBJ whole genome shotgun (WGS) entry which is preliminary data.</text>
</comment>
<proteinExistence type="predicted"/>
<protein>
    <submittedName>
        <fullName evidence="1">Uncharacterized protein</fullName>
    </submittedName>
</protein>
<dbReference type="EMBL" id="CAAALY010244221">
    <property type="protein sequence ID" value="VEL32473.1"/>
    <property type="molecule type" value="Genomic_DNA"/>
</dbReference>
<sequence>MPAAGICSPMALYEKVFDNSYLGSNPSLKLAGPFTLNVSDCAVKCAVTATCKGFGYSSGVGLPFVI</sequence>
<reference evidence="1" key="1">
    <citation type="submission" date="2018-11" db="EMBL/GenBank/DDBJ databases">
        <authorList>
            <consortium name="Pathogen Informatics"/>
        </authorList>
    </citation>
    <scope>NUCLEOTIDE SEQUENCE</scope>
</reference>
<name>A0A448XAP2_9PLAT</name>
<organism evidence="1 2">
    <name type="scientific">Protopolystoma xenopodis</name>
    <dbReference type="NCBI Taxonomy" id="117903"/>
    <lineage>
        <taxon>Eukaryota</taxon>
        <taxon>Metazoa</taxon>
        <taxon>Spiralia</taxon>
        <taxon>Lophotrochozoa</taxon>
        <taxon>Platyhelminthes</taxon>
        <taxon>Monogenea</taxon>
        <taxon>Polyopisthocotylea</taxon>
        <taxon>Polystomatidea</taxon>
        <taxon>Polystomatidae</taxon>
        <taxon>Protopolystoma</taxon>
    </lineage>
</organism>
<keyword evidence="2" id="KW-1185">Reference proteome</keyword>
<evidence type="ECO:0000313" key="2">
    <source>
        <dbReference type="Proteomes" id="UP000784294"/>
    </source>
</evidence>
<gene>
    <name evidence="1" type="ORF">PXEA_LOCUS25913</name>
</gene>